<dbReference type="SUPFAM" id="SSF46689">
    <property type="entry name" value="Homeodomain-like"/>
    <property type="match status" value="1"/>
</dbReference>
<feature type="compositionally biased region" description="Gly residues" evidence="1">
    <location>
        <begin position="44"/>
        <end position="58"/>
    </location>
</feature>
<accession>A0A9W8CNZ3</accession>
<dbReference type="OrthoDB" id="2143914at2759"/>
<keyword evidence="4" id="KW-1185">Reference proteome</keyword>
<dbReference type="Proteomes" id="UP001149813">
    <property type="component" value="Unassembled WGS sequence"/>
</dbReference>
<dbReference type="Pfam" id="PF00249">
    <property type="entry name" value="Myb_DNA-binding"/>
    <property type="match status" value="1"/>
</dbReference>
<gene>
    <name evidence="3" type="ORF">LPJ53_005269</name>
</gene>
<dbReference type="Gene3D" id="1.20.58.1880">
    <property type="match status" value="1"/>
</dbReference>
<reference evidence="3" key="1">
    <citation type="submission" date="2022-07" db="EMBL/GenBank/DDBJ databases">
        <title>Phylogenomic reconstructions and comparative analyses of Kickxellomycotina fungi.</title>
        <authorList>
            <person name="Reynolds N.K."/>
            <person name="Stajich J.E."/>
            <person name="Barry K."/>
            <person name="Grigoriev I.V."/>
            <person name="Crous P."/>
            <person name="Smith M.E."/>
        </authorList>
    </citation>
    <scope>NUCLEOTIDE SEQUENCE</scope>
    <source>
        <strain evidence="3">NBRC 32514</strain>
    </source>
</reference>
<dbReference type="EMBL" id="JANBOJ010000303">
    <property type="protein sequence ID" value="KAJ1720054.1"/>
    <property type="molecule type" value="Genomic_DNA"/>
</dbReference>
<feature type="region of interest" description="Disordered" evidence="1">
    <location>
        <begin position="32"/>
        <end position="60"/>
    </location>
</feature>
<evidence type="ECO:0000259" key="2">
    <source>
        <dbReference type="PROSITE" id="PS50090"/>
    </source>
</evidence>
<dbReference type="SMART" id="SM00717">
    <property type="entry name" value="SANT"/>
    <property type="match status" value="1"/>
</dbReference>
<feature type="domain" description="Myb-like" evidence="2">
    <location>
        <begin position="650"/>
        <end position="702"/>
    </location>
</feature>
<dbReference type="CDD" id="cd00167">
    <property type="entry name" value="SANT"/>
    <property type="match status" value="1"/>
</dbReference>
<dbReference type="AlphaFoldDB" id="A0A9W8CNZ3"/>
<proteinExistence type="predicted"/>
<feature type="compositionally biased region" description="Low complexity" evidence="1">
    <location>
        <begin position="32"/>
        <end position="43"/>
    </location>
</feature>
<evidence type="ECO:0000256" key="1">
    <source>
        <dbReference type="SAM" id="MobiDB-lite"/>
    </source>
</evidence>
<organism evidence="3 4">
    <name type="scientific">Coemansia erecta</name>
    <dbReference type="NCBI Taxonomy" id="147472"/>
    <lineage>
        <taxon>Eukaryota</taxon>
        <taxon>Fungi</taxon>
        <taxon>Fungi incertae sedis</taxon>
        <taxon>Zoopagomycota</taxon>
        <taxon>Kickxellomycotina</taxon>
        <taxon>Kickxellomycetes</taxon>
        <taxon>Kickxellales</taxon>
        <taxon>Kickxellaceae</taxon>
        <taxon>Coemansia</taxon>
    </lineage>
</organism>
<dbReference type="PROSITE" id="PS50090">
    <property type="entry name" value="MYB_LIKE"/>
    <property type="match status" value="1"/>
</dbReference>
<evidence type="ECO:0000313" key="3">
    <source>
        <dbReference type="EMBL" id="KAJ1720054.1"/>
    </source>
</evidence>
<dbReference type="InterPro" id="IPR001005">
    <property type="entry name" value="SANT/Myb"/>
</dbReference>
<protein>
    <recommendedName>
        <fullName evidence="2">Myb-like domain-containing protein</fullName>
    </recommendedName>
</protein>
<comment type="caution">
    <text evidence="3">The sequence shown here is derived from an EMBL/GenBank/DDBJ whole genome shotgun (WGS) entry which is preliminary data.</text>
</comment>
<name>A0A9W8CNZ3_9FUNG</name>
<dbReference type="InterPro" id="IPR009057">
    <property type="entry name" value="Homeodomain-like_sf"/>
</dbReference>
<sequence>MNPTEQQQHFQRFFANRSFELLPIQRELISGSHSLGTSKPSGSSGSGNSGGSGSGTGGDASSAVGHAPLITSFWPVIGSPAAMNGGLIANLQPTLPQTTGLISPWPLAVPEPYPSALLFTYSQQNAVLAATSAAAECSTAIPGLSAMVPIPSMTCSERPQSRTDTSLVPMFSPFNPPLSLSPQMLTSEASECFTAPISPPTIDSVLVQQPAAAIAPRPFAERRAGSAKSAASSKLVLDEREHQTYINIDQFFELQRFIRLHGEDWNKLGQLMNMRGSDLSACWNGYTVDSVVTREWTKGEMEILGLCRELGIPCRLSSKIIGSKLPLQCRRKILKKDKIDMHAVYEHLYPGQTHGQQHQNQHEHQQSAEALSWTTGHVNILHRTRTPVSTPENDLVTKVVEKMQPQTAGVVDWAAVSQKTGVALKQCLEGNRFDEGKRSWMYTAENFDWGMAERMRSFIMASYPAPVPIDFVAVSNFLWTDKTDCISMYGLLCGRYEWTPAVLSTISELVTLGWTDDQIARHLSPTMTGSRIAHTRLMFHAQAQAYASVYGSPQIPAEMDAPGLARIQQLVDHYAGDRAIDIVKLLELIRGSLPAHDRALVDRCALITISAHTTCANKMIRRAHRKPKAKAKAEKSAAKHVAAGPLGFSDPAFYSAKWTDKEIDMLIQYARANGPERNWRHFADIIGTKTPAQCSNKYRSLRRYHKITM</sequence>
<evidence type="ECO:0000313" key="4">
    <source>
        <dbReference type="Proteomes" id="UP001149813"/>
    </source>
</evidence>